<protein>
    <submittedName>
        <fullName evidence="4">Thymidylate synthase</fullName>
    </submittedName>
</protein>
<evidence type="ECO:0000259" key="3">
    <source>
        <dbReference type="Pfam" id="PF00303"/>
    </source>
</evidence>
<evidence type="ECO:0000256" key="1">
    <source>
        <dbReference type="ARBA" id="ARBA00009972"/>
    </source>
</evidence>
<accession>A0A384ZRW4</accession>
<reference evidence="4 5" key="1">
    <citation type="submission" date="2018-05" db="EMBL/GenBank/DDBJ databases">
        <title>The genome of Vibrio coralliilyticus phage YC.</title>
        <authorList>
            <person name="Benler S."/>
        </authorList>
    </citation>
    <scope>NUCLEOTIDE SEQUENCE [LARGE SCALE GENOMIC DNA]</scope>
</reference>
<dbReference type="GO" id="GO:0016740">
    <property type="term" value="F:transferase activity"/>
    <property type="evidence" value="ECO:0007669"/>
    <property type="project" value="UniProtKB-KW"/>
</dbReference>
<dbReference type="KEGG" id="vg:55608459"/>
<dbReference type="EMBL" id="MH375644">
    <property type="protein sequence ID" value="AXC34381.1"/>
    <property type="molecule type" value="Genomic_DNA"/>
</dbReference>
<proteinExistence type="inferred from homology"/>
<dbReference type="Pfam" id="PF00303">
    <property type="entry name" value="Thymidylat_synt"/>
    <property type="match status" value="1"/>
</dbReference>
<name>A0A384ZRW4_9CAUD</name>
<dbReference type="RefSeq" id="YP_009838227.1">
    <property type="nucleotide sequence ID" value="NC_048709.1"/>
</dbReference>
<dbReference type="InterPro" id="IPR036926">
    <property type="entry name" value="Thymidate_synth/dCMP_Mease_sf"/>
</dbReference>
<evidence type="ECO:0000313" key="4">
    <source>
        <dbReference type="EMBL" id="AXC34381.1"/>
    </source>
</evidence>
<comment type="similarity">
    <text evidence="1">Belongs to the thymidylate synthase family.</text>
</comment>
<keyword evidence="5" id="KW-1185">Reference proteome</keyword>
<dbReference type="InterPro" id="IPR023451">
    <property type="entry name" value="Thymidate_synth/dCMP_Mease_dom"/>
</dbReference>
<dbReference type="SUPFAM" id="SSF55831">
    <property type="entry name" value="Thymidylate synthase/dCMP hydroxymethylase"/>
    <property type="match status" value="1"/>
</dbReference>
<sequence>MIHQLPHLLYVQGDTINELVHDAMTANLDSATHVPSRNGGASSNYNVELTLTDPRCRHLSLTGRTSNIFQMIAETFWVCSGSGRVDGFLEYFLPRAKEYSDDGIHWRGAYGPRIFEYGQMEGVIERFKADKMTRQAVVDIYQSEKDSPESIRTEYDLESTKDLPCNDFIFFWIEPDNSFHMKTVQRSGDLIFGAGSINLFEFPFIHEWVFSLVQKMYPEITLGAYHHNTINLHLYDFTRQQAEDVVEADQYLGEEYYMRARIVEIPGAGFPSTLLRGQKFFKLITNIWEAHMDKKSVADMRSMEDNIHKRMAEFGVLPNTLIGIYCQLITDYIAAKQMHVEGQESVVHHVASREMPDALRQAIIDSKFRKFKFTKKD</sequence>
<organism evidence="4 5">
    <name type="scientific">Vibrio phage YC</name>
    <dbReference type="NCBI Taxonomy" id="2267403"/>
    <lineage>
        <taxon>Viruses</taxon>
        <taxon>Duplodnaviria</taxon>
        <taxon>Heunggongvirae</taxon>
        <taxon>Uroviricota</taxon>
        <taxon>Caudoviricetes</taxon>
        <taxon>Pantevenvirales</taxon>
        <taxon>Ackermannviridae</taxon>
        <taxon>Campanilevirus</taxon>
        <taxon>Campanilevirus YC</taxon>
    </lineage>
</organism>
<evidence type="ECO:0000313" key="5">
    <source>
        <dbReference type="Proteomes" id="UP000260311"/>
    </source>
</evidence>
<dbReference type="GeneID" id="55608459"/>
<dbReference type="Proteomes" id="UP000260311">
    <property type="component" value="Segment"/>
</dbReference>
<evidence type="ECO:0000256" key="2">
    <source>
        <dbReference type="ARBA" id="ARBA00022679"/>
    </source>
</evidence>
<dbReference type="Gene3D" id="3.30.572.10">
    <property type="entry name" value="Thymidylate synthase/dCMP hydroxymethylase domain"/>
    <property type="match status" value="1"/>
</dbReference>
<feature type="domain" description="Thymidylate synthase/dCMP hydroxymethylase" evidence="3">
    <location>
        <begin position="61"/>
        <end position="247"/>
    </location>
</feature>
<keyword evidence="2" id="KW-0808">Transferase</keyword>